<proteinExistence type="predicted"/>
<dbReference type="InterPro" id="IPR050819">
    <property type="entry name" value="Tripeptidyl-peptidase_I"/>
</dbReference>
<dbReference type="Proteomes" id="UP001286456">
    <property type="component" value="Unassembled WGS sequence"/>
</dbReference>
<evidence type="ECO:0000259" key="11">
    <source>
        <dbReference type="PROSITE" id="PS51695"/>
    </source>
</evidence>
<keyword evidence="13" id="KW-1185">Reference proteome</keyword>
<dbReference type="InterPro" id="IPR036852">
    <property type="entry name" value="Peptidase_S8/S53_dom_sf"/>
</dbReference>
<evidence type="ECO:0000313" key="12">
    <source>
        <dbReference type="EMBL" id="KAK3317383.1"/>
    </source>
</evidence>
<evidence type="ECO:0000256" key="8">
    <source>
        <dbReference type="PROSITE-ProRule" id="PRU01032"/>
    </source>
</evidence>
<keyword evidence="7" id="KW-0865">Zymogen</keyword>
<gene>
    <name evidence="12" type="ORF">B0T19DRAFT_488648</name>
</gene>
<feature type="compositionally biased region" description="Basic and acidic residues" evidence="9">
    <location>
        <begin position="218"/>
        <end position="246"/>
    </location>
</feature>
<evidence type="ECO:0000256" key="10">
    <source>
        <dbReference type="SAM" id="SignalP"/>
    </source>
</evidence>
<evidence type="ECO:0000256" key="4">
    <source>
        <dbReference type="ARBA" id="ARBA00022801"/>
    </source>
</evidence>
<feature type="binding site" evidence="8">
    <location>
        <position position="677"/>
    </location>
    <ligand>
        <name>Ca(2+)</name>
        <dbReference type="ChEBI" id="CHEBI:29108"/>
    </ligand>
</feature>
<dbReference type="EMBL" id="JAUEPO010000007">
    <property type="protein sequence ID" value="KAK3317383.1"/>
    <property type="molecule type" value="Genomic_DNA"/>
</dbReference>
<dbReference type="SUPFAM" id="SSF52743">
    <property type="entry name" value="Subtilisin-like"/>
    <property type="match status" value="1"/>
</dbReference>
<evidence type="ECO:0000256" key="3">
    <source>
        <dbReference type="ARBA" id="ARBA00022723"/>
    </source>
</evidence>
<accession>A0AAE0I2I1</accession>
<organism evidence="12 13">
    <name type="scientific">Cercophora scortea</name>
    <dbReference type="NCBI Taxonomy" id="314031"/>
    <lineage>
        <taxon>Eukaryota</taxon>
        <taxon>Fungi</taxon>
        <taxon>Dikarya</taxon>
        <taxon>Ascomycota</taxon>
        <taxon>Pezizomycotina</taxon>
        <taxon>Sordariomycetes</taxon>
        <taxon>Sordariomycetidae</taxon>
        <taxon>Sordariales</taxon>
        <taxon>Lasiosphaeriaceae</taxon>
        <taxon>Cercophora</taxon>
    </lineage>
</organism>
<dbReference type="GO" id="GO:0005576">
    <property type="term" value="C:extracellular region"/>
    <property type="evidence" value="ECO:0007669"/>
    <property type="project" value="UniProtKB-SubCell"/>
</dbReference>
<keyword evidence="5 8" id="KW-0720">Serine protease</keyword>
<dbReference type="PROSITE" id="PS51695">
    <property type="entry name" value="SEDOLISIN"/>
    <property type="match status" value="1"/>
</dbReference>
<comment type="cofactor">
    <cofactor evidence="8">
        <name>Ca(2+)</name>
        <dbReference type="ChEBI" id="CHEBI:29108"/>
    </cofactor>
    <text evidence="8">Binds 1 Ca(2+) ion per subunit.</text>
</comment>
<name>A0AAE0I2I1_9PEZI</name>
<protein>
    <submittedName>
        <fullName evidence="12">Pro-kumamolisin, activation domain-containing protein</fullName>
    </submittedName>
</protein>
<dbReference type="GO" id="GO:0004252">
    <property type="term" value="F:serine-type endopeptidase activity"/>
    <property type="evidence" value="ECO:0007669"/>
    <property type="project" value="UniProtKB-UniRule"/>
</dbReference>
<feature type="signal peptide" evidence="10">
    <location>
        <begin position="1"/>
        <end position="23"/>
    </location>
</feature>
<dbReference type="PANTHER" id="PTHR14218">
    <property type="entry name" value="PROTEASE S8 TRIPEPTIDYL PEPTIDASE I CLN2"/>
    <property type="match status" value="1"/>
</dbReference>
<dbReference type="Gene3D" id="3.40.50.200">
    <property type="entry name" value="Peptidase S8/S53 domain"/>
    <property type="match status" value="1"/>
</dbReference>
<dbReference type="PANTHER" id="PTHR14218:SF19">
    <property type="entry name" value="SERINE PROTEASE AORO, PUTATIVE (AFU_ORTHOLOGUE AFUA_6G10250)-RELATED"/>
    <property type="match status" value="1"/>
</dbReference>
<evidence type="ECO:0000256" key="5">
    <source>
        <dbReference type="ARBA" id="ARBA00022825"/>
    </source>
</evidence>
<dbReference type="GO" id="GO:0008240">
    <property type="term" value="F:tripeptidyl-peptidase activity"/>
    <property type="evidence" value="ECO:0007669"/>
    <property type="project" value="TreeGrafter"/>
</dbReference>
<feature type="domain" description="Peptidase S53" evidence="11">
    <location>
        <begin position="276"/>
        <end position="717"/>
    </location>
</feature>
<evidence type="ECO:0000256" key="6">
    <source>
        <dbReference type="ARBA" id="ARBA00022837"/>
    </source>
</evidence>
<comment type="caution">
    <text evidence="12">The sequence shown here is derived from an EMBL/GenBank/DDBJ whole genome shotgun (WGS) entry which is preliminary data.</text>
</comment>
<dbReference type="InterPro" id="IPR015366">
    <property type="entry name" value="S53_propep"/>
</dbReference>
<feature type="binding site" evidence="8">
    <location>
        <position position="695"/>
    </location>
    <ligand>
        <name>Ca(2+)</name>
        <dbReference type="ChEBI" id="CHEBI:29108"/>
    </ligand>
</feature>
<dbReference type="SMART" id="SM00944">
    <property type="entry name" value="Pro-kuma_activ"/>
    <property type="match status" value="1"/>
</dbReference>
<dbReference type="CDD" id="cd11377">
    <property type="entry name" value="Pro-peptidase_S53"/>
    <property type="match status" value="1"/>
</dbReference>
<evidence type="ECO:0000256" key="9">
    <source>
        <dbReference type="SAM" id="MobiDB-lite"/>
    </source>
</evidence>
<dbReference type="SUPFAM" id="SSF54897">
    <property type="entry name" value="Protease propeptides/inhibitors"/>
    <property type="match status" value="1"/>
</dbReference>
<dbReference type="InterPro" id="IPR030400">
    <property type="entry name" value="Sedolisin_dom"/>
</dbReference>
<reference evidence="12" key="2">
    <citation type="submission" date="2023-06" db="EMBL/GenBank/DDBJ databases">
        <authorList>
            <consortium name="Lawrence Berkeley National Laboratory"/>
            <person name="Haridas S."/>
            <person name="Hensen N."/>
            <person name="Bonometti L."/>
            <person name="Westerberg I."/>
            <person name="Brannstrom I.O."/>
            <person name="Guillou S."/>
            <person name="Cros-Aarteil S."/>
            <person name="Calhoun S."/>
            <person name="Kuo A."/>
            <person name="Mondo S."/>
            <person name="Pangilinan J."/>
            <person name="Riley R."/>
            <person name="Labutti K."/>
            <person name="Andreopoulos B."/>
            <person name="Lipzen A."/>
            <person name="Chen C."/>
            <person name="Yanf M."/>
            <person name="Daum C."/>
            <person name="Ng V."/>
            <person name="Clum A."/>
            <person name="Steindorff A."/>
            <person name="Ohm R."/>
            <person name="Martin F."/>
            <person name="Silar P."/>
            <person name="Natvig D."/>
            <person name="Lalanne C."/>
            <person name="Gautier V."/>
            <person name="Ament-Velasquez S.L."/>
            <person name="Kruys A."/>
            <person name="Hutchinson M.I."/>
            <person name="Powell A.J."/>
            <person name="Barry K."/>
            <person name="Miller A.N."/>
            <person name="Grigoriev I.V."/>
            <person name="Debuchy R."/>
            <person name="Gladieux P."/>
            <person name="Thoren M.H."/>
            <person name="Johannesson H."/>
        </authorList>
    </citation>
    <scope>NUCLEOTIDE SEQUENCE</scope>
    <source>
        <strain evidence="12">SMH4131-1</strain>
    </source>
</reference>
<dbReference type="CDD" id="cd04056">
    <property type="entry name" value="Peptidases_S53"/>
    <property type="match status" value="1"/>
</dbReference>
<keyword evidence="4 8" id="KW-0378">Hydrolase</keyword>
<feature type="region of interest" description="Disordered" evidence="9">
    <location>
        <begin position="212"/>
        <end position="265"/>
    </location>
</feature>
<keyword evidence="10" id="KW-0732">Signal</keyword>
<evidence type="ECO:0000256" key="1">
    <source>
        <dbReference type="ARBA" id="ARBA00004239"/>
    </source>
</evidence>
<dbReference type="Pfam" id="PF09286">
    <property type="entry name" value="Pro-kuma_activ"/>
    <property type="match status" value="1"/>
</dbReference>
<feature type="binding site" evidence="8">
    <location>
        <position position="676"/>
    </location>
    <ligand>
        <name>Ca(2+)</name>
        <dbReference type="ChEBI" id="CHEBI:29108"/>
    </ligand>
</feature>
<feature type="active site" description="Charge relay system" evidence="8">
    <location>
        <position position="635"/>
    </location>
</feature>
<feature type="active site" description="Charge relay system" evidence="8">
    <location>
        <position position="357"/>
    </location>
</feature>
<feature type="binding site" evidence="8">
    <location>
        <position position="697"/>
    </location>
    <ligand>
        <name>Ca(2+)</name>
        <dbReference type="ChEBI" id="CHEBI:29108"/>
    </ligand>
</feature>
<evidence type="ECO:0000313" key="13">
    <source>
        <dbReference type="Proteomes" id="UP001286456"/>
    </source>
</evidence>
<keyword evidence="6 8" id="KW-0106">Calcium</keyword>
<keyword evidence="2 8" id="KW-0645">Protease</keyword>
<comment type="subcellular location">
    <subcellularLocation>
        <location evidence="1">Secreted</location>
        <location evidence="1">Extracellular space</location>
    </subcellularLocation>
</comment>
<dbReference type="GO" id="GO:0006508">
    <property type="term" value="P:proteolysis"/>
    <property type="evidence" value="ECO:0007669"/>
    <property type="project" value="UniProtKB-KW"/>
</dbReference>
<feature type="chain" id="PRO_5042230062" evidence="10">
    <location>
        <begin position="24"/>
        <end position="718"/>
    </location>
</feature>
<dbReference type="AlphaFoldDB" id="A0AAE0I2I1"/>
<keyword evidence="3 8" id="KW-0479">Metal-binding</keyword>
<evidence type="ECO:0000256" key="2">
    <source>
        <dbReference type="ARBA" id="ARBA00022670"/>
    </source>
</evidence>
<evidence type="ECO:0000256" key="7">
    <source>
        <dbReference type="ARBA" id="ARBA00023145"/>
    </source>
</evidence>
<reference evidence="12" key="1">
    <citation type="journal article" date="2023" name="Mol. Phylogenet. Evol.">
        <title>Genome-scale phylogeny and comparative genomics of the fungal order Sordariales.</title>
        <authorList>
            <person name="Hensen N."/>
            <person name="Bonometti L."/>
            <person name="Westerberg I."/>
            <person name="Brannstrom I.O."/>
            <person name="Guillou S."/>
            <person name="Cros-Aarteil S."/>
            <person name="Calhoun S."/>
            <person name="Haridas S."/>
            <person name="Kuo A."/>
            <person name="Mondo S."/>
            <person name="Pangilinan J."/>
            <person name="Riley R."/>
            <person name="LaButti K."/>
            <person name="Andreopoulos B."/>
            <person name="Lipzen A."/>
            <person name="Chen C."/>
            <person name="Yan M."/>
            <person name="Daum C."/>
            <person name="Ng V."/>
            <person name="Clum A."/>
            <person name="Steindorff A."/>
            <person name="Ohm R.A."/>
            <person name="Martin F."/>
            <person name="Silar P."/>
            <person name="Natvig D.O."/>
            <person name="Lalanne C."/>
            <person name="Gautier V."/>
            <person name="Ament-Velasquez S.L."/>
            <person name="Kruys A."/>
            <person name="Hutchinson M.I."/>
            <person name="Powell A.J."/>
            <person name="Barry K."/>
            <person name="Miller A.N."/>
            <person name="Grigoriev I.V."/>
            <person name="Debuchy R."/>
            <person name="Gladieux P."/>
            <person name="Hiltunen Thoren M."/>
            <person name="Johannesson H."/>
        </authorList>
    </citation>
    <scope>NUCLEOTIDE SEQUENCE</scope>
    <source>
        <strain evidence="12">SMH4131-1</strain>
    </source>
</reference>
<dbReference type="GO" id="GO:0046872">
    <property type="term" value="F:metal ion binding"/>
    <property type="evidence" value="ECO:0007669"/>
    <property type="project" value="UniProtKB-UniRule"/>
</dbReference>
<sequence>MRVLNALLAVASLSGALESVALASPFVSGNGAGRGPDVHTHTPHEEDRVPRRRIPSSHVIHERHEKPNLEGWVRRERADPTTTLPMRIGLQQSNLDEGHELLMDISDPTSPNFGKHLTSSEVTKLFAPADESVAAVRGWLMASGIDERRLSQSVNKQWIQFDAAVSDVEKLLFTTYYVFEHLESGVKNIACSEYHLPDKVAPHVDYITPGIKLMSGGSDKEKAQQQELRKRQSEEERKHHQQQGDKRPRRRCNEPPPPEGVQDEKWFKIKGPCTYEVTPDCVRNQYQIPNGTTATPGNELGVFQSLNQHYHQWDLDMYWKYTAPYIPRGTHPELRSINGALGPTTVISDAGTEADLDFQVVTPLIWPQTSVLWQTDDEWYQKEMMQATTKYNGFFNTLFDAIDGSYCTFSAYGATGNCDVDACRDPEYPNTHDEETGYQGELMCGEYEPTNVLSISYSGFEHILPASYMRRQCLEILKLGLQGVTVIESSGDYGVGGRRMNPREGCLGPDADVFSPRIMSNCPYVLSVGATALVDDPDVKGRFVERATTTFASGGGFSNVFDTPKWQAAHVETYLHRANMSHFGYVGGGKDYSNVGKVPGLLFNKAGRGYPDVAAIGDNYRIITAGYSQRVAGTSVAVPIWSSIVTLINEERLKAGKSPVGFMHQVLYKHPEVFNDITVGSNPGCGGPGFQVKEGWDPVTGLGTPIYPKLLELFMSLP</sequence>
<feature type="active site" description="Charge relay system" evidence="8">
    <location>
        <position position="353"/>
    </location>
</feature>